<dbReference type="EC" id="1.15.1.1" evidence="2"/>
<evidence type="ECO:0000313" key="11">
    <source>
        <dbReference type="Proteomes" id="UP000695000"/>
    </source>
</evidence>
<dbReference type="GeneID" id="108559540"/>
<evidence type="ECO:0000256" key="6">
    <source>
        <dbReference type="ARBA" id="ARBA00023002"/>
    </source>
</evidence>
<comment type="cofactor">
    <cofactor evidence="1">
        <name>Cu(2+)</name>
        <dbReference type="ChEBI" id="CHEBI:29036"/>
    </cofactor>
</comment>
<evidence type="ECO:0000256" key="8">
    <source>
        <dbReference type="ARBA" id="ARBA00032899"/>
    </source>
</evidence>
<dbReference type="Proteomes" id="UP000695000">
    <property type="component" value="Unplaced"/>
</dbReference>
<protein>
    <recommendedName>
        <fullName evidence="2">superoxide dismutase</fullName>
        <ecNumber evidence="2">1.15.1.1</ecNumber>
    </recommendedName>
    <alternativeName>
        <fullName evidence="8">Superoxide dismutase copper chaperone</fullName>
    </alternativeName>
</protein>
<evidence type="ECO:0000256" key="5">
    <source>
        <dbReference type="ARBA" id="ARBA00022862"/>
    </source>
</evidence>
<dbReference type="InterPro" id="IPR036163">
    <property type="entry name" value="HMA_dom_sf"/>
</dbReference>
<dbReference type="PANTHER" id="PTHR10003">
    <property type="entry name" value="SUPEROXIDE DISMUTASE CU-ZN -RELATED"/>
    <property type="match status" value="1"/>
</dbReference>
<dbReference type="CDD" id="cd00371">
    <property type="entry name" value="HMA"/>
    <property type="match status" value="1"/>
</dbReference>
<organism evidence="11 13">
    <name type="scientific">Nicrophorus vespilloides</name>
    <name type="common">Boreal carrion beetle</name>
    <dbReference type="NCBI Taxonomy" id="110193"/>
    <lineage>
        <taxon>Eukaryota</taxon>
        <taxon>Metazoa</taxon>
        <taxon>Ecdysozoa</taxon>
        <taxon>Arthropoda</taxon>
        <taxon>Hexapoda</taxon>
        <taxon>Insecta</taxon>
        <taxon>Pterygota</taxon>
        <taxon>Neoptera</taxon>
        <taxon>Endopterygota</taxon>
        <taxon>Coleoptera</taxon>
        <taxon>Polyphaga</taxon>
        <taxon>Staphyliniformia</taxon>
        <taxon>Silphidae</taxon>
        <taxon>Nicrophorinae</taxon>
        <taxon>Nicrophorus</taxon>
    </lineage>
</organism>
<evidence type="ECO:0000256" key="3">
    <source>
        <dbReference type="ARBA" id="ARBA00022723"/>
    </source>
</evidence>
<dbReference type="InterPro" id="IPR006121">
    <property type="entry name" value="HMA_dom"/>
</dbReference>
<dbReference type="Pfam" id="PF00403">
    <property type="entry name" value="HMA"/>
    <property type="match status" value="1"/>
</dbReference>
<keyword evidence="4" id="KW-0862">Zinc</keyword>
<gene>
    <name evidence="12 13" type="primary">LOC108559540</name>
</gene>
<evidence type="ECO:0000256" key="9">
    <source>
        <dbReference type="ARBA" id="ARBA00049204"/>
    </source>
</evidence>
<dbReference type="SUPFAM" id="SSF55008">
    <property type="entry name" value="HMA, heavy metal-associated domain"/>
    <property type="match status" value="1"/>
</dbReference>
<dbReference type="InterPro" id="IPR001424">
    <property type="entry name" value="SOD_Cu_Zn_dom"/>
</dbReference>
<proteinExistence type="inferred from homology"/>
<evidence type="ECO:0000256" key="1">
    <source>
        <dbReference type="ARBA" id="ARBA00001973"/>
    </source>
</evidence>
<evidence type="ECO:0000259" key="10">
    <source>
        <dbReference type="PROSITE" id="PS50846"/>
    </source>
</evidence>
<dbReference type="Pfam" id="PF00080">
    <property type="entry name" value="Sod_Cu"/>
    <property type="match status" value="1"/>
</dbReference>
<keyword evidence="11" id="KW-1185">Reference proteome</keyword>
<evidence type="ECO:0000256" key="7">
    <source>
        <dbReference type="ARBA" id="ARBA00025798"/>
    </source>
</evidence>
<dbReference type="InterPro" id="IPR024134">
    <property type="entry name" value="SOD_Cu/Zn_/chaperone"/>
</dbReference>
<keyword evidence="5" id="KW-0049">Antioxidant</keyword>
<comment type="catalytic activity">
    <reaction evidence="9">
        <text>2 superoxide + 2 H(+) = H2O2 + O2</text>
        <dbReference type="Rhea" id="RHEA:20696"/>
        <dbReference type="ChEBI" id="CHEBI:15378"/>
        <dbReference type="ChEBI" id="CHEBI:15379"/>
        <dbReference type="ChEBI" id="CHEBI:16240"/>
        <dbReference type="ChEBI" id="CHEBI:18421"/>
        <dbReference type="EC" id="1.15.1.1"/>
    </reaction>
</comment>
<reference evidence="12 13" key="1">
    <citation type="submission" date="2025-05" db="UniProtKB">
        <authorList>
            <consortium name="RefSeq"/>
        </authorList>
    </citation>
    <scope>IDENTIFICATION</scope>
    <source>
        <tissue evidence="12 13">Whole Larva</tissue>
    </source>
</reference>
<dbReference type="SUPFAM" id="SSF49329">
    <property type="entry name" value="Cu,Zn superoxide dismutase-like"/>
    <property type="match status" value="1"/>
</dbReference>
<comment type="similarity">
    <text evidence="7">In the C-terminal section; belongs to the Cu-Zn superoxide dismutase family.</text>
</comment>
<dbReference type="RefSeq" id="XP_017772343.1">
    <property type="nucleotide sequence ID" value="XM_017916854.1"/>
</dbReference>
<keyword evidence="6" id="KW-0560">Oxidoreductase</keyword>
<accession>A0ABM1MCP4</accession>
<dbReference type="RefSeq" id="XP_017772344.1">
    <property type="nucleotide sequence ID" value="XM_017916855.1"/>
</dbReference>
<evidence type="ECO:0000256" key="4">
    <source>
        <dbReference type="ARBA" id="ARBA00022833"/>
    </source>
</evidence>
<dbReference type="PROSITE" id="PS50846">
    <property type="entry name" value="HMA_2"/>
    <property type="match status" value="1"/>
</dbReference>
<dbReference type="InterPro" id="IPR036423">
    <property type="entry name" value="SOD-like_Cu/Zn_dom_sf"/>
</dbReference>
<evidence type="ECO:0000313" key="12">
    <source>
        <dbReference type="RefSeq" id="XP_017772343.1"/>
    </source>
</evidence>
<dbReference type="Gene3D" id="2.60.40.200">
    <property type="entry name" value="Superoxide dismutase, copper/zinc binding domain"/>
    <property type="match status" value="1"/>
</dbReference>
<evidence type="ECO:0000256" key="2">
    <source>
        <dbReference type="ARBA" id="ARBA00012682"/>
    </source>
</evidence>
<sequence>MALTKIEFAVQMTCDSCERDVRNSLDNVDGVKNIEIDLKSGSVVVDTTLSADEVFKKLEQSGKKVVLKGYGNLSGVVILDTGKKSVKGVVRFVQQTPNICIIDGTVDGLNPGKHQISVHECGDLSEGCSSVGSYFNPYTNGSRSVYGNIGCVNAESNGRAAFRIDDNVIKLSEIIGRSFVISDEKNNRLACGIIARSAGLFQNPKKICACDGISLWDEKSQPKPSL</sequence>
<feature type="domain" description="HMA" evidence="10">
    <location>
        <begin position="3"/>
        <end position="66"/>
    </location>
</feature>
<dbReference type="Gene3D" id="3.30.70.100">
    <property type="match status" value="1"/>
</dbReference>
<keyword evidence="3" id="KW-0479">Metal-binding</keyword>
<name>A0ABM1MCP4_NICVS</name>
<evidence type="ECO:0000313" key="13">
    <source>
        <dbReference type="RefSeq" id="XP_017772344.1"/>
    </source>
</evidence>